<evidence type="ECO:0000313" key="2">
    <source>
        <dbReference type="Proteomes" id="UP000807469"/>
    </source>
</evidence>
<sequence>MTLLYIEAYNISSCLVLVGTIVLKERKTCKDLGTKRKDTNSADVNPQPAKCICSSAAPNDGIDDSIPGPSIRILYTIYKRSTSGDAVEGRTRAIAAGGGTVVEGETQLELNLEGEEHGEGQGNRQGVADAPVLGMESDIAGGYLFYDKSYFLMDILDKQGKCACFGQI</sequence>
<keyword evidence="2" id="KW-1185">Reference proteome</keyword>
<protein>
    <submittedName>
        <fullName evidence="1">Uncharacterized protein</fullName>
    </submittedName>
</protein>
<dbReference type="Proteomes" id="UP000807469">
    <property type="component" value="Unassembled WGS sequence"/>
</dbReference>
<name>A0A9P5YT86_9AGAR</name>
<comment type="caution">
    <text evidence="1">The sequence shown here is derived from an EMBL/GenBank/DDBJ whole genome shotgun (WGS) entry which is preliminary data.</text>
</comment>
<reference evidence="1" key="1">
    <citation type="submission" date="2020-11" db="EMBL/GenBank/DDBJ databases">
        <authorList>
            <consortium name="DOE Joint Genome Institute"/>
            <person name="Ahrendt S."/>
            <person name="Riley R."/>
            <person name="Andreopoulos W."/>
            <person name="Labutti K."/>
            <person name="Pangilinan J."/>
            <person name="Ruiz-Duenas F.J."/>
            <person name="Barrasa J.M."/>
            <person name="Sanchez-Garcia M."/>
            <person name="Camarero S."/>
            <person name="Miyauchi S."/>
            <person name="Serrano A."/>
            <person name="Linde D."/>
            <person name="Babiker R."/>
            <person name="Drula E."/>
            <person name="Ayuso-Fernandez I."/>
            <person name="Pacheco R."/>
            <person name="Padilla G."/>
            <person name="Ferreira P."/>
            <person name="Barriuso J."/>
            <person name="Kellner H."/>
            <person name="Castanera R."/>
            <person name="Alfaro M."/>
            <person name="Ramirez L."/>
            <person name="Pisabarro A.G."/>
            <person name="Kuo A."/>
            <person name="Tritt A."/>
            <person name="Lipzen A."/>
            <person name="He G."/>
            <person name="Yan M."/>
            <person name="Ng V."/>
            <person name="Cullen D."/>
            <person name="Martin F."/>
            <person name="Rosso M.-N."/>
            <person name="Henrissat B."/>
            <person name="Hibbett D."/>
            <person name="Martinez A.T."/>
            <person name="Grigoriev I.V."/>
        </authorList>
    </citation>
    <scope>NUCLEOTIDE SEQUENCE</scope>
    <source>
        <strain evidence="1">CIRM-BRFM 674</strain>
    </source>
</reference>
<dbReference type="EMBL" id="MU155367">
    <property type="protein sequence ID" value="KAF9474688.1"/>
    <property type="molecule type" value="Genomic_DNA"/>
</dbReference>
<gene>
    <name evidence="1" type="ORF">BDN70DRAFT_898783</name>
</gene>
<organism evidence="1 2">
    <name type="scientific">Pholiota conissans</name>
    <dbReference type="NCBI Taxonomy" id="109636"/>
    <lineage>
        <taxon>Eukaryota</taxon>
        <taxon>Fungi</taxon>
        <taxon>Dikarya</taxon>
        <taxon>Basidiomycota</taxon>
        <taxon>Agaricomycotina</taxon>
        <taxon>Agaricomycetes</taxon>
        <taxon>Agaricomycetidae</taxon>
        <taxon>Agaricales</taxon>
        <taxon>Agaricineae</taxon>
        <taxon>Strophariaceae</taxon>
        <taxon>Pholiota</taxon>
    </lineage>
</organism>
<accession>A0A9P5YT86</accession>
<proteinExistence type="predicted"/>
<dbReference type="AlphaFoldDB" id="A0A9P5YT86"/>
<evidence type="ECO:0000313" key="1">
    <source>
        <dbReference type="EMBL" id="KAF9474688.1"/>
    </source>
</evidence>